<protein>
    <submittedName>
        <fullName evidence="2">Uncharacterized protein</fullName>
    </submittedName>
</protein>
<sequence length="150" mass="16121">MDLSRLPESARRRAEQLNARTPLEVVTDLAAGYLADADGFDEVIDDIRSAAAYNVRNVRGQIAAIEQVLAEPQPPNALAHIVIWRGNWPLDDDPTDAGAAAFLAELADHMRAAVAEVEAARQARFRKPAATEHTTGSGERTAGPDEPTSP</sequence>
<dbReference type="Proteomes" id="UP001332243">
    <property type="component" value="Unassembled WGS sequence"/>
</dbReference>
<keyword evidence="3" id="KW-1185">Reference proteome</keyword>
<dbReference type="EMBL" id="JAZGQK010000013">
    <property type="protein sequence ID" value="MEE6260109.1"/>
    <property type="molecule type" value="Genomic_DNA"/>
</dbReference>
<gene>
    <name evidence="2" type="ORF">V1633_16580</name>
</gene>
<evidence type="ECO:0000313" key="3">
    <source>
        <dbReference type="Proteomes" id="UP001332243"/>
    </source>
</evidence>
<proteinExistence type="predicted"/>
<dbReference type="RefSeq" id="WP_331215237.1">
    <property type="nucleotide sequence ID" value="NZ_JAZGQK010000013.1"/>
</dbReference>
<comment type="caution">
    <text evidence="2">The sequence shown here is derived from an EMBL/GenBank/DDBJ whole genome shotgun (WGS) entry which is preliminary data.</text>
</comment>
<evidence type="ECO:0000256" key="1">
    <source>
        <dbReference type="SAM" id="MobiDB-lite"/>
    </source>
</evidence>
<organism evidence="2 3">
    <name type="scientific">Plantactinospora sonchi</name>
    <dbReference type="NCBI Taxonomy" id="1544735"/>
    <lineage>
        <taxon>Bacteria</taxon>
        <taxon>Bacillati</taxon>
        <taxon>Actinomycetota</taxon>
        <taxon>Actinomycetes</taxon>
        <taxon>Micromonosporales</taxon>
        <taxon>Micromonosporaceae</taxon>
        <taxon>Plantactinospora</taxon>
    </lineage>
</organism>
<accession>A0ABU7RV65</accession>
<evidence type="ECO:0000313" key="2">
    <source>
        <dbReference type="EMBL" id="MEE6260109.1"/>
    </source>
</evidence>
<name>A0ABU7RV65_9ACTN</name>
<reference evidence="2 3" key="1">
    <citation type="submission" date="2024-01" db="EMBL/GenBank/DDBJ databases">
        <title>Genome insights into Plantactinospora sonchi sp. nov.</title>
        <authorList>
            <person name="Wang L."/>
        </authorList>
    </citation>
    <scope>NUCLEOTIDE SEQUENCE [LARGE SCALE GENOMIC DNA]</scope>
    <source>
        <strain evidence="2 3">NEAU-QY2</strain>
    </source>
</reference>
<feature type="region of interest" description="Disordered" evidence="1">
    <location>
        <begin position="121"/>
        <end position="150"/>
    </location>
</feature>